<organism evidence="2 5">
    <name type="scientific">Branchiostoma floridae</name>
    <name type="common">Florida lancelet</name>
    <name type="synonym">Amphioxus</name>
    <dbReference type="NCBI Taxonomy" id="7739"/>
    <lineage>
        <taxon>Eukaryota</taxon>
        <taxon>Metazoa</taxon>
        <taxon>Chordata</taxon>
        <taxon>Cephalochordata</taxon>
        <taxon>Leptocardii</taxon>
        <taxon>Amphioxiformes</taxon>
        <taxon>Branchiostomatidae</taxon>
        <taxon>Branchiostoma</taxon>
    </lineage>
</organism>
<keyword evidence="2" id="KW-1185">Reference proteome</keyword>
<dbReference type="RefSeq" id="XP_035666890.1">
    <property type="nucleotide sequence ID" value="XM_035810997.1"/>
</dbReference>
<feature type="compositionally biased region" description="Polar residues" evidence="1">
    <location>
        <begin position="92"/>
        <end position="134"/>
    </location>
</feature>
<feature type="compositionally biased region" description="Low complexity" evidence="1">
    <location>
        <begin position="23"/>
        <end position="36"/>
    </location>
</feature>
<dbReference type="OrthoDB" id="10016131at2759"/>
<dbReference type="Proteomes" id="UP000001554">
    <property type="component" value="Chromosome 2"/>
</dbReference>
<sequence>MFKAATPIGRGSRASTAPAAPGTTLSSGRSSQLGSQVGTARRLFTPNQRVRFPVIPASYGPTPPSSASFSPPGSSQFSPPRSKPATPKIAFQQITPPGSKQLSPPGSYQVTPPGSKQVTPPGSKQVTPPGSKQVTPPGSKPASPPAKSASADLDLPSSRTTPGRRQSLDDFFPKKPQIFWYDRYGFPKHLEVKKCRRSHTVDLLSDSTQVFPEAYIFQPYLFNRKDGRIHPPGSTEYDSRFKWVPSPFYRQHWFQMKLVERAKNPPRHPWSPSTIVESVQDGAPAALTSPAETCCAARGRWSWICRTSHATRGRCCCSAHCGGHTAGTGGGHAEVFDITTVSQTTDAM</sequence>
<dbReference type="RefSeq" id="XP_035666888.1">
    <property type="nucleotide sequence ID" value="XM_035810995.1"/>
</dbReference>
<reference evidence="2" key="1">
    <citation type="journal article" date="2020" name="Nat. Ecol. Evol.">
        <title>Deeply conserved synteny resolves early events in vertebrate evolution.</title>
        <authorList>
            <person name="Simakov O."/>
            <person name="Marletaz F."/>
            <person name="Yue J.X."/>
            <person name="O'Connell B."/>
            <person name="Jenkins J."/>
            <person name="Brandt A."/>
            <person name="Calef R."/>
            <person name="Tung C.H."/>
            <person name="Huang T.K."/>
            <person name="Schmutz J."/>
            <person name="Satoh N."/>
            <person name="Yu J.K."/>
            <person name="Putnam N.H."/>
            <person name="Green R.E."/>
            <person name="Rokhsar D.S."/>
        </authorList>
    </citation>
    <scope>NUCLEOTIDE SEQUENCE [LARGE SCALE GENOMIC DNA]</scope>
    <source>
        <strain evidence="2">S238N-H82</strain>
    </source>
</reference>
<feature type="region of interest" description="Disordered" evidence="1">
    <location>
        <begin position="1"/>
        <end position="169"/>
    </location>
</feature>
<name>A0A9J7MG86_BRAFL</name>
<evidence type="ECO:0000313" key="3">
    <source>
        <dbReference type="RefSeq" id="XP_035666888.1"/>
    </source>
</evidence>
<evidence type="ECO:0000313" key="5">
    <source>
        <dbReference type="RefSeq" id="XP_035666890.1"/>
    </source>
</evidence>
<evidence type="ECO:0000313" key="4">
    <source>
        <dbReference type="RefSeq" id="XP_035666889.1"/>
    </source>
</evidence>
<dbReference type="RefSeq" id="XP_035666889.1">
    <property type="nucleotide sequence ID" value="XM_035810996.1"/>
</dbReference>
<dbReference type="AlphaFoldDB" id="A0A9J7MG86"/>
<evidence type="ECO:0000256" key="1">
    <source>
        <dbReference type="SAM" id="MobiDB-lite"/>
    </source>
</evidence>
<gene>
    <name evidence="3 4 5" type="primary">LOC118409723</name>
</gene>
<feature type="compositionally biased region" description="Low complexity" evidence="1">
    <location>
        <begin position="65"/>
        <end position="80"/>
    </location>
</feature>
<accession>A0A9J7MG86</accession>
<dbReference type="GeneID" id="118409723"/>
<dbReference type="KEGG" id="bfo:118409723"/>
<reference evidence="3 4" key="2">
    <citation type="submission" date="2025-04" db="UniProtKB">
        <authorList>
            <consortium name="RefSeq"/>
        </authorList>
    </citation>
    <scope>IDENTIFICATION</scope>
    <source>
        <strain evidence="3 4">S238N-H82</strain>
        <tissue evidence="3 4">Testes</tissue>
    </source>
</reference>
<evidence type="ECO:0000313" key="2">
    <source>
        <dbReference type="Proteomes" id="UP000001554"/>
    </source>
</evidence>
<protein>
    <submittedName>
        <fullName evidence="3 4">Uncharacterized protein LOC118409723</fullName>
    </submittedName>
</protein>
<proteinExistence type="predicted"/>